<keyword evidence="2" id="KW-1277">Toxin-antitoxin system</keyword>
<evidence type="ECO:0000256" key="7">
    <source>
        <dbReference type="ARBA" id="ARBA00023016"/>
    </source>
</evidence>
<evidence type="ECO:0000256" key="3">
    <source>
        <dbReference type="ARBA" id="ARBA00022722"/>
    </source>
</evidence>
<proteinExistence type="inferred from homology"/>
<evidence type="ECO:0000313" key="9">
    <source>
        <dbReference type="Proteomes" id="UP001576762"/>
    </source>
</evidence>
<dbReference type="SUPFAM" id="SSF54786">
    <property type="entry name" value="YcfA/nrd intein domain"/>
    <property type="match status" value="1"/>
</dbReference>
<name>A0ABV4W792_9GAMM</name>
<dbReference type="RefSeq" id="WP_374813996.1">
    <property type="nucleotide sequence ID" value="NZ_JBHFLD010000009.1"/>
</dbReference>
<keyword evidence="6" id="KW-0694">RNA-binding</keyword>
<keyword evidence="4" id="KW-0255">Endonuclease</keyword>
<keyword evidence="7" id="KW-0346">Stress response</keyword>
<keyword evidence="3" id="KW-0540">Nuclease</keyword>
<comment type="caution">
    <text evidence="8">The sequence shown here is derived from an EMBL/GenBank/DDBJ whole genome shotgun (WGS) entry which is preliminary data.</text>
</comment>
<accession>A0ABV4W792</accession>
<sequence length="26" mass="3177">MVPHPRKDIPIGTLRNIYRQAGWDWR</sequence>
<evidence type="ECO:0000256" key="4">
    <source>
        <dbReference type="ARBA" id="ARBA00022759"/>
    </source>
</evidence>
<dbReference type="InterPro" id="IPR012933">
    <property type="entry name" value="HicA_mRNA_interferase"/>
</dbReference>
<evidence type="ECO:0000256" key="1">
    <source>
        <dbReference type="ARBA" id="ARBA00006620"/>
    </source>
</evidence>
<dbReference type="Pfam" id="PF07927">
    <property type="entry name" value="HicA_toxin"/>
    <property type="match status" value="1"/>
</dbReference>
<reference evidence="8 9" key="1">
    <citation type="submission" date="2024-09" db="EMBL/GenBank/DDBJ databases">
        <title>Draft genome sequences of 6 high pH adapted Marinobacter shengliensis sp. isolated from Mariana forearc serpentinite mud volcanoes.</title>
        <authorList>
            <person name="Elkassas S."/>
            <person name="Serres M."/>
            <person name="Michael N."/>
            <person name="Amina P."/>
            <person name="Teodora Z."/>
            <person name="Julie H."/>
        </authorList>
    </citation>
    <scope>NUCLEOTIDE SEQUENCE [LARGE SCALE GENOMIC DNA]</scope>
    <source>
        <strain evidence="8 9">EB4</strain>
    </source>
</reference>
<evidence type="ECO:0000256" key="2">
    <source>
        <dbReference type="ARBA" id="ARBA00022649"/>
    </source>
</evidence>
<dbReference type="EMBL" id="JBHFLD010000009">
    <property type="protein sequence ID" value="MFB2715669.1"/>
    <property type="molecule type" value="Genomic_DNA"/>
</dbReference>
<dbReference type="Proteomes" id="UP001576762">
    <property type="component" value="Unassembled WGS sequence"/>
</dbReference>
<gene>
    <name evidence="8" type="ORF">ACE05E_09240</name>
</gene>
<evidence type="ECO:0000256" key="5">
    <source>
        <dbReference type="ARBA" id="ARBA00022801"/>
    </source>
</evidence>
<dbReference type="InterPro" id="IPR038570">
    <property type="entry name" value="HicA_sf"/>
</dbReference>
<keyword evidence="9" id="KW-1185">Reference proteome</keyword>
<organism evidence="8 9">
    <name type="scientific">Marinobacter shengliensis</name>
    <dbReference type="NCBI Taxonomy" id="1389223"/>
    <lineage>
        <taxon>Bacteria</taxon>
        <taxon>Pseudomonadati</taxon>
        <taxon>Pseudomonadota</taxon>
        <taxon>Gammaproteobacteria</taxon>
        <taxon>Pseudomonadales</taxon>
        <taxon>Marinobacteraceae</taxon>
        <taxon>Marinobacter</taxon>
    </lineage>
</organism>
<protein>
    <submittedName>
        <fullName evidence="8">Type II toxin-antitoxin system HicA family toxin</fullName>
    </submittedName>
</protein>
<evidence type="ECO:0000256" key="6">
    <source>
        <dbReference type="ARBA" id="ARBA00022884"/>
    </source>
</evidence>
<keyword evidence="5" id="KW-0378">Hydrolase</keyword>
<comment type="similarity">
    <text evidence="1">Belongs to the HicA mRNA interferase family.</text>
</comment>
<evidence type="ECO:0000313" key="8">
    <source>
        <dbReference type="EMBL" id="MFB2715669.1"/>
    </source>
</evidence>
<dbReference type="Gene3D" id="3.30.920.30">
    <property type="entry name" value="Hypothetical protein"/>
    <property type="match status" value="1"/>
</dbReference>